<dbReference type="EMBL" id="RWGY01000051">
    <property type="protein sequence ID" value="TVU05797.1"/>
    <property type="molecule type" value="Genomic_DNA"/>
</dbReference>
<name>A0A5J9T3I6_9POAL</name>
<evidence type="ECO:0000313" key="1">
    <source>
        <dbReference type="EMBL" id="TVU05797.1"/>
    </source>
</evidence>
<keyword evidence="2" id="KW-1185">Reference proteome</keyword>
<gene>
    <name evidence="1" type="ORF">EJB05_48980</name>
</gene>
<sequence>MEVHTMRRNRLTTERINVLVFIQFSSKLIGKGQNIKSKKISDVLLSSSGTEQHLISTRR</sequence>
<protein>
    <submittedName>
        <fullName evidence="1">Uncharacterized protein</fullName>
    </submittedName>
</protein>
<dbReference type="Gramene" id="TVU05797">
    <property type="protein sequence ID" value="TVU05797"/>
    <property type="gene ID" value="EJB05_48980"/>
</dbReference>
<evidence type="ECO:0000313" key="2">
    <source>
        <dbReference type="Proteomes" id="UP000324897"/>
    </source>
</evidence>
<accession>A0A5J9T3I6</accession>
<organism evidence="1 2">
    <name type="scientific">Eragrostis curvula</name>
    <name type="common">weeping love grass</name>
    <dbReference type="NCBI Taxonomy" id="38414"/>
    <lineage>
        <taxon>Eukaryota</taxon>
        <taxon>Viridiplantae</taxon>
        <taxon>Streptophyta</taxon>
        <taxon>Embryophyta</taxon>
        <taxon>Tracheophyta</taxon>
        <taxon>Spermatophyta</taxon>
        <taxon>Magnoliopsida</taxon>
        <taxon>Liliopsida</taxon>
        <taxon>Poales</taxon>
        <taxon>Poaceae</taxon>
        <taxon>PACMAD clade</taxon>
        <taxon>Chloridoideae</taxon>
        <taxon>Eragrostideae</taxon>
        <taxon>Eragrostidinae</taxon>
        <taxon>Eragrostis</taxon>
    </lineage>
</organism>
<reference evidence="1 2" key="1">
    <citation type="journal article" date="2019" name="Sci. Rep.">
        <title>A high-quality genome of Eragrostis curvula grass provides insights into Poaceae evolution and supports new strategies to enhance forage quality.</title>
        <authorList>
            <person name="Carballo J."/>
            <person name="Santos B.A.C.M."/>
            <person name="Zappacosta D."/>
            <person name="Garbus I."/>
            <person name="Selva J.P."/>
            <person name="Gallo C.A."/>
            <person name="Diaz A."/>
            <person name="Albertini E."/>
            <person name="Caccamo M."/>
            <person name="Echenique V."/>
        </authorList>
    </citation>
    <scope>NUCLEOTIDE SEQUENCE [LARGE SCALE GENOMIC DNA]</scope>
    <source>
        <strain evidence="2">cv. Victoria</strain>
        <tissue evidence="1">Leaf</tissue>
    </source>
</reference>
<dbReference type="AlphaFoldDB" id="A0A5J9T3I6"/>
<dbReference type="Proteomes" id="UP000324897">
    <property type="component" value="Unassembled WGS sequence"/>
</dbReference>
<comment type="caution">
    <text evidence="1">The sequence shown here is derived from an EMBL/GenBank/DDBJ whole genome shotgun (WGS) entry which is preliminary data.</text>
</comment>
<proteinExistence type="predicted"/>
<dbReference type="OrthoDB" id="693168at2759"/>